<comment type="subcellular location">
    <subcellularLocation>
        <location evidence="1 11">Secreted</location>
        <location evidence="1 11">Extracellular space</location>
        <location evidence="1 11">Extracellular matrix</location>
    </subcellularLocation>
</comment>
<evidence type="ECO:0000256" key="1">
    <source>
        <dbReference type="ARBA" id="ARBA00004498"/>
    </source>
</evidence>
<dbReference type="Proteomes" id="UP000694865">
    <property type="component" value="Unplaced"/>
</dbReference>
<keyword evidence="14" id="KW-1185">Reference proteome</keyword>
<keyword evidence="4" id="KW-0964">Secreted</keyword>
<dbReference type="RefSeq" id="NP_001158456.1">
    <property type="nucleotide sequence ID" value="NM_001164984.1"/>
</dbReference>
<evidence type="ECO:0000256" key="7">
    <source>
        <dbReference type="ARBA" id="ARBA00022729"/>
    </source>
</evidence>
<dbReference type="FunFam" id="3.30.2460.20:FF:000001">
    <property type="entry name" value="Wnt homolog"/>
    <property type="match status" value="1"/>
</dbReference>
<keyword evidence="10" id="KW-0449">Lipoprotein</keyword>
<evidence type="ECO:0000256" key="9">
    <source>
        <dbReference type="ARBA" id="ARBA00023180"/>
    </source>
</evidence>
<protein>
    <recommendedName>
        <fullName evidence="11">Protein Wnt</fullName>
    </recommendedName>
</protein>
<dbReference type="GO" id="GO:0045165">
    <property type="term" value="P:cell fate commitment"/>
    <property type="evidence" value="ECO:0007669"/>
    <property type="project" value="TreeGrafter"/>
</dbReference>
<dbReference type="InterPro" id="IPR009141">
    <property type="entry name" value="Wnt3"/>
</dbReference>
<evidence type="ECO:0000256" key="8">
    <source>
        <dbReference type="ARBA" id="ARBA00023157"/>
    </source>
</evidence>
<dbReference type="InterPro" id="IPR005817">
    <property type="entry name" value="Wnt"/>
</dbReference>
<keyword evidence="6 11" id="KW-0879">Wnt signaling pathway</keyword>
<evidence type="ECO:0000313" key="14">
    <source>
        <dbReference type="Proteomes" id="UP000694865"/>
    </source>
</evidence>
<dbReference type="OrthoDB" id="5945655at2759"/>
<evidence type="ECO:0000256" key="5">
    <source>
        <dbReference type="ARBA" id="ARBA00022530"/>
    </source>
</evidence>
<keyword evidence="3 11" id="KW-0217">Developmental protein</keyword>
<reference evidence="13" key="2">
    <citation type="submission" date="2008-07" db="EMBL/GenBank/DDBJ databases">
        <title>cDNA Sequences for Transcription Factors and Signaling Proteins of the Hemichordate Saccoglossus kowalevskii: Efficacy of the Expressed Sequence Tag (EST) Approach for Evolutionary and Developmental Studies of a New Organism.</title>
        <authorList>
            <person name="Freeman R.M.Jr."/>
            <person name="Wu M."/>
            <person name="Cordonnier-Pratt M.-M."/>
            <person name="Pratt L.H."/>
            <person name="Gruber C.E."/>
            <person name="Smith M."/>
            <person name="Lander E.S."/>
            <person name="Stange-Thomann N."/>
            <person name="Lowe C.J."/>
            <person name="Gehart J."/>
            <person name="Kirschner M."/>
        </authorList>
    </citation>
    <scope>NUCLEOTIDE SEQUENCE</scope>
</reference>
<dbReference type="InterPro" id="IPR043158">
    <property type="entry name" value="Wnt_C"/>
</dbReference>
<dbReference type="CDD" id="cd19335">
    <property type="entry name" value="Wnt_Wnt3_Wnt3a"/>
    <property type="match status" value="1"/>
</dbReference>
<reference evidence="15" key="3">
    <citation type="submission" date="2025-05" db="UniProtKB">
        <authorList>
            <consortium name="RefSeq"/>
        </authorList>
    </citation>
    <scope>IDENTIFICATION</scope>
</reference>
<keyword evidence="8" id="KW-1015">Disulfide bond</keyword>
<evidence type="ECO:0000256" key="2">
    <source>
        <dbReference type="ARBA" id="ARBA00005683"/>
    </source>
</evidence>
<dbReference type="PRINTS" id="PR01349">
    <property type="entry name" value="WNTPROTEIN"/>
</dbReference>
<reference evidence="15" key="1">
    <citation type="journal article" date="2008" name="Biol. Bull.">
        <title>cDNA sequences for transcription factors and signaling proteins of the hemichordate Saccoglossus kowalevskii: efficacy of the expressed sequence tag (EST) approach for evolutionary and developmental studies of a new organism.</title>
        <authorList>
            <person name="Freeman R.M. Jr."/>
            <person name="Wu M."/>
            <person name="Cordonnier-Pratt M.M."/>
            <person name="Pratt L.H."/>
            <person name="Gruber C.E."/>
            <person name="Smith M."/>
            <person name="Lander E.S."/>
            <person name="Stange-Thomann N."/>
            <person name="Lowe C.J."/>
            <person name="Gerhart J."/>
            <person name="Kirschner M."/>
        </authorList>
    </citation>
    <scope>NUCLEOTIDE SEQUENCE</scope>
</reference>
<evidence type="ECO:0000256" key="4">
    <source>
        <dbReference type="ARBA" id="ARBA00022525"/>
    </source>
</evidence>
<sequence length="349" mass="39609">MIWCCLFLCFLLWFQVTAVPMWWALGVSYSPASVEEISCGQIPGLVSKQLRFCRRNQELMPSVAEGAQLGIRECQNQFKGRRWNCTTVGNDQSVFGNVLNNASRETAFVHAILSAGLVHTVTRACASGELLSCGCDSKRKPPPEEGWKWGGCSEDIRYGTRFSRDFLDPQENPRYARSVMNLHNNEAGRQTIAKTMETQCKCHGLSGSCEVKTCWKQQSAFKILGDLLKEKYDSAPEMKVTRHKEMRGWQEELIPKYDHFKQPTSADLIYYEPSPNFCKHDPSIGSFGTEGRRCNATSNGIEGCDLMCCGRGYNTIPEEVVERCECQFIWCCKVKCKSCRRMYDLHTCK</sequence>
<dbReference type="EMBL" id="EU931647">
    <property type="protein sequence ID" value="ACH68429.1"/>
    <property type="molecule type" value="mRNA"/>
</dbReference>
<dbReference type="PROSITE" id="PS00246">
    <property type="entry name" value="WNT1"/>
    <property type="match status" value="1"/>
</dbReference>
<dbReference type="GO" id="GO:0010468">
    <property type="term" value="P:regulation of gene expression"/>
    <property type="evidence" value="ECO:0007669"/>
    <property type="project" value="UniProtKB-ARBA"/>
</dbReference>
<feature type="signal peptide" evidence="12 15">
    <location>
        <begin position="1"/>
        <end position="18"/>
    </location>
</feature>
<evidence type="ECO:0000256" key="12">
    <source>
        <dbReference type="SAM" id="SignalP"/>
    </source>
</evidence>
<keyword evidence="7 12" id="KW-0732">Signal</keyword>
<comment type="similarity">
    <text evidence="2 11">Belongs to the Wnt family.</text>
</comment>
<dbReference type="KEGG" id="sko:100303494"/>
<dbReference type="GO" id="GO:0005615">
    <property type="term" value="C:extracellular space"/>
    <property type="evidence" value="ECO:0007669"/>
    <property type="project" value="TreeGrafter"/>
</dbReference>
<dbReference type="PANTHER" id="PTHR12027">
    <property type="entry name" value="WNT RELATED"/>
    <property type="match status" value="1"/>
</dbReference>
<accession>B5M217</accession>
<gene>
    <name evidence="13" type="primary">wnt3</name>
    <name evidence="15" type="synonym">Wnt3</name>
</gene>
<dbReference type="GO" id="GO:0030182">
    <property type="term" value="P:neuron differentiation"/>
    <property type="evidence" value="ECO:0007669"/>
    <property type="project" value="TreeGrafter"/>
</dbReference>
<dbReference type="GO" id="GO:0060070">
    <property type="term" value="P:canonical Wnt signaling pathway"/>
    <property type="evidence" value="ECO:0007669"/>
    <property type="project" value="UniProtKB-ARBA"/>
</dbReference>
<evidence type="ECO:0000256" key="11">
    <source>
        <dbReference type="RuleBase" id="RU003500"/>
    </source>
</evidence>
<evidence type="ECO:0000313" key="13">
    <source>
        <dbReference type="EMBL" id="ACH68429.1"/>
    </source>
</evidence>
<dbReference type="Pfam" id="PF00110">
    <property type="entry name" value="wnt"/>
    <property type="match status" value="1"/>
</dbReference>
<dbReference type="GO" id="GO:0005109">
    <property type="term" value="F:frizzled binding"/>
    <property type="evidence" value="ECO:0007669"/>
    <property type="project" value="TreeGrafter"/>
</dbReference>
<evidence type="ECO:0000256" key="3">
    <source>
        <dbReference type="ARBA" id="ARBA00022473"/>
    </source>
</evidence>
<dbReference type="Gene3D" id="3.30.2460.20">
    <property type="match status" value="1"/>
</dbReference>
<evidence type="ECO:0000256" key="10">
    <source>
        <dbReference type="ARBA" id="ARBA00023288"/>
    </source>
</evidence>
<evidence type="ECO:0000256" key="6">
    <source>
        <dbReference type="ARBA" id="ARBA00022687"/>
    </source>
</evidence>
<dbReference type="SMART" id="SM00097">
    <property type="entry name" value="WNT1"/>
    <property type="match status" value="1"/>
</dbReference>
<evidence type="ECO:0000313" key="15">
    <source>
        <dbReference type="RefSeq" id="NP_001158456.1"/>
    </source>
</evidence>
<keyword evidence="5" id="KW-0272">Extracellular matrix</keyword>
<keyword evidence="9" id="KW-0325">Glycoprotein</keyword>
<dbReference type="PANTHER" id="PTHR12027:SF100">
    <property type="entry name" value="PROTEIN WNT"/>
    <property type="match status" value="1"/>
</dbReference>
<organism evidence="13">
    <name type="scientific">Saccoglossus kowalevskii</name>
    <name type="common">Acorn worm</name>
    <dbReference type="NCBI Taxonomy" id="10224"/>
    <lineage>
        <taxon>Eukaryota</taxon>
        <taxon>Metazoa</taxon>
        <taxon>Hemichordata</taxon>
        <taxon>Enteropneusta</taxon>
        <taxon>Harrimaniidae</taxon>
        <taxon>Saccoglossus</taxon>
    </lineage>
</organism>
<name>B5M217_SACKO</name>
<dbReference type="CTD" id="7473"/>
<proteinExistence type="evidence at transcript level"/>
<dbReference type="GO" id="GO:0005125">
    <property type="term" value="F:cytokine activity"/>
    <property type="evidence" value="ECO:0007669"/>
    <property type="project" value="TreeGrafter"/>
</dbReference>
<dbReference type="GO" id="GO:0048513">
    <property type="term" value="P:animal organ development"/>
    <property type="evidence" value="ECO:0007669"/>
    <property type="project" value="UniProtKB-ARBA"/>
</dbReference>
<dbReference type="GO" id="GO:0010557">
    <property type="term" value="P:positive regulation of macromolecule biosynthetic process"/>
    <property type="evidence" value="ECO:0007669"/>
    <property type="project" value="UniProtKB-ARBA"/>
</dbReference>
<dbReference type="GeneID" id="100303494"/>
<comment type="function">
    <text evidence="11">Ligand for members of the frizzled family of seven transmembrane receptors.</text>
</comment>
<dbReference type="InterPro" id="IPR018161">
    <property type="entry name" value="Wnt_CS"/>
</dbReference>
<feature type="chain" id="PRO_5002834648" description="Protein Wnt" evidence="12 15">
    <location>
        <begin position="19"/>
        <end position="349"/>
    </location>
</feature>
<dbReference type="AlphaFoldDB" id="B5M217"/>